<evidence type="ECO:0000313" key="1">
    <source>
        <dbReference type="EMBL" id="QAT42434.1"/>
    </source>
</evidence>
<accession>A0A410PU46</accession>
<dbReference type="RefSeq" id="WP_128745084.1">
    <property type="nucleotide sequence ID" value="NZ_CP035281.1"/>
</dbReference>
<name>A0A410PU46_9FIRM</name>
<dbReference type="EMBL" id="CP035281">
    <property type="protein sequence ID" value="QAT42434.1"/>
    <property type="molecule type" value="Genomic_DNA"/>
</dbReference>
<proteinExistence type="predicted"/>
<reference evidence="1 2" key="1">
    <citation type="submission" date="2019-01" db="EMBL/GenBank/DDBJ databases">
        <title>Draft genomes of a novel of Aminipila strains.</title>
        <authorList>
            <person name="Ma S."/>
        </authorList>
    </citation>
    <scope>NUCLEOTIDE SEQUENCE [LARGE SCALE GENOMIC DNA]</scope>
    <source>
        <strain evidence="2">JN-39</strain>
    </source>
</reference>
<keyword evidence="2" id="KW-1185">Reference proteome</keyword>
<organism evidence="1 2">
    <name type="scientific">Aminipila luticellarii</name>
    <dbReference type="NCBI Taxonomy" id="2507160"/>
    <lineage>
        <taxon>Bacteria</taxon>
        <taxon>Bacillati</taxon>
        <taxon>Bacillota</taxon>
        <taxon>Clostridia</taxon>
        <taxon>Peptostreptococcales</taxon>
        <taxon>Anaerovoracaceae</taxon>
        <taxon>Aminipila</taxon>
    </lineage>
</organism>
<protein>
    <submittedName>
        <fullName evidence="1">Uncharacterized protein</fullName>
    </submittedName>
</protein>
<gene>
    <name evidence="1" type="ORF">EQM06_03875</name>
</gene>
<evidence type="ECO:0000313" key="2">
    <source>
        <dbReference type="Proteomes" id="UP000287601"/>
    </source>
</evidence>
<dbReference type="Proteomes" id="UP000287601">
    <property type="component" value="Chromosome"/>
</dbReference>
<dbReference type="KEGG" id="amij:EQM06_03875"/>
<sequence>MLKMIKGCKIYGLNKLQEHYEINGFTMRANVNADKIREVIQHFIFSQTSLLFFVLELPSNEIDEKRLRKCDYDSMHKDIYYIDGLSKEEILTLITNYGDLLINDGLSGFGFGSHDNTAEIMVDKYNVVTLWTHNMEKYDGFFEQHNINRTDKLVTAWDTFNDDTPGESFCFEVDGKNVFCLIDELKDWGIYFAKQREG</sequence>
<dbReference type="AlphaFoldDB" id="A0A410PU46"/>
<dbReference type="OrthoDB" id="2227923at2"/>